<name>A0AAE9E7E0_CAEBR</name>
<evidence type="ECO:0000259" key="1">
    <source>
        <dbReference type="Pfam" id="PF00125"/>
    </source>
</evidence>
<feature type="domain" description="Core Histone H2A/H2B/H3" evidence="1">
    <location>
        <begin position="144"/>
        <end position="220"/>
    </location>
</feature>
<dbReference type="InterPro" id="IPR009072">
    <property type="entry name" value="Histone-fold"/>
</dbReference>
<organism evidence="2 3">
    <name type="scientific">Caenorhabditis briggsae</name>
    <dbReference type="NCBI Taxonomy" id="6238"/>
    <lineage>
        <taxon>Eukaryota</taxon>
        <taxon>Metazoa</taxon>
        <taxon>Ecdysozoa</taxon>
        <taxon>Nematoda</taxon>
        <taxon>Chromadorea</taxon>
        <taxon>Rhabditida</taxon>
        <taxon>Rhabditina</taxon>
        <taxon>Rhabditomorpha</taxon>
        <taxon>Rhabditoidea</taxon>
        <taxon>Rhabditidae</taxon>
        <taxon>Peloderinae</taxon>
        <taxon>Caenorhabditis</taxon>
    </lineage>
</organism>
<accession>A0AAE9E7E0</accession>
<dbReference type="AlphaFoldDB" id="A0AAE9E7E0"/>
<dbReference type="GO" id="GO:0046982">
    <property type="term" value="F:protein heterodimerization activity"/>
    <property type="evidence" value="ECO:0007669"/>
    <property type="project" value="InterPro"/>
</dbReference>
<protein>
    <recommendedName>
        <fullName evidence="1">Core Histone H2A/H2B/H3 domain-containing protein</fullName>
    </recommendedName>
</protein>
<evidence type="ECO:0000313" key="2">
    <source>
        <dbReference type="EMBL" id="UMM17076.1"/>
    </source>
</evidence>
<gene>
    <name evidence="2" type="ORF">L5515_013806</name>
</gene>
<dbReference type="Proteomes" id="UP000829354">
    <property type="component" value="Chromosome II"/>
</dbReference>
<proteinExistence type="predicted"/>
<dbReference type="SUPFAM" id="SSF47113">
    <property type="entry name" value="Histone-fold"/>
    <property type="match status" value="1"/>
</dbReference>
<dbReference type="GO" id="GO:0003677">
    <property type="term" value="F:DNA binding"/>
    <property type="evidence" value="ECO:0007669"/>
    <property type="project" value="InterPro"/>
</dbReference>
<evidence type="ECO:0000313" key="3">
    <source>
        <dbReference type="Proteomes" id="UP000829354"/>
    </source>
</evidence>
<dbReference type="Gene3D" id="1.10.20.10">
    <property type="entry name" value="Histone, subunit A"/>
    <property type="match status" value="1"/>
</dbReference>
<dbReference type="InterPro" id="IPR007125">
    <property type="entry name" value="H2A/H2B/H3"/>
</dbReference>
<reference evidence="2 3" key="1">
    <citation type="submission" date="2022-04" db="EMBL/GenBank/DDBJ databases">
        <title>Chromosome-level reference genomes for two strains of Caenorhabditis briggsae: an improved platform for comparative genomics.</title>
        <authorList>
            <person name="Stevens L."/>
            <person name="Andersen E."/>
        </authorList>
    </citation>
    <scope>NUCLEOTIDE SEQUENCE [LARGE SCALE GENOMIC DNA]</scope>
    <source>
        <strain evidence="2">VX34</strain>
        <tissue evidence="2">Whole-organism</tissue>
    </source>
</reference>
<dbReference type="EMBL" id="CP092621">
    <property type="protein sequence ID" value="UMM17076.1"/>
    <property type="molecule type" value="Genomic_DNA"/>
</dbReference>
<dbReference type="Pfam" id="PF00125">
    <property type="entry name" value="Histone"/>
    <property type="match status" value="1"/>
</dbReference>
<sequence>MSLAWRLLREAIEEGRIIIDTAGLKENVVEYMHSWFPPSPPVCKSAHEDCSMQSTEDLMEKTVHIHDLPSFEDDVELDVPVSETSEIPEIAEVEISPRKDDRLERYLNDAAEKMAAAKKYRKALLSGSTNKKTSRIKKRHNRIYQEIVQEKMSTKFAIPGEAFRDVVDEIMKEEFPEYSVENEALVALQRESEMMLTKMMCLAGHLANHASRETVRAKDFKFLTFLFRKNKEGCSFDS</sequence>
<keyword evidence="3" id="KW-1185">Reference proteome</keyword>